<dbReference type="PANTHER" id="PTHR48148:SF2">
    <property type="entry name" value="PA14 DOMAIN-CONTAINING PROTEIN"/>
    <property type="match status" value="1"/>
</dbReference>
<dbReference type="AlphaFoldDB" id="A0A8D8RWD0"/>
<name>A0A8D8RWD0_9HEMI</name>
<dbReference type="EMBL" id="HBUF01184194">
    <property type="protein sequence ID" value="CAG6656171.1"/>
    <property type="molecule type" value="Transcribed_RNA"/>
</dbReference>
<feature type="chain" id="PRO_5034746346" evidence="2">
    <location>
        <begin position="26"/>
        <end position="835"/>
    </location>
</feature>
<dbReference type="PANTHER" id="PTHR48148">
    <property type="entry name" value="KERATINOCYTE PROLINE-RICH PROTEIN"/>
    <property type="match status" value="1"/>
</dbReference>
<dbReference type="PRINTS" id="PR01217">
    <property type="entry name" value="PRICHEXTENSN"/>
</dbReference>
<feature type="region of interest" description="Disordered" evidence="1">
    <location>
        <begin position="448"/>
        <end position="473"/>
    </location>
</feature>
<protein>
    <submittedName>
        <fullName evidence="3">Uncharacterized protein</fullName>
    </submittedName>
</protein>
<evidence type="ECO:0000256" key="2">
    <source>
        <dbReference type="SAM" id="SignalP"/>
    </source>
</evidence>
<evidence type="ECO:0000313" key="3">
    <source>
        <dbReference type="EMBL" id="CAG6656171.1"/>
    </source>
</evidence>
<proteinExistence type="predicted"/>
<feature type="region of interest" description="Disordered" evidence="1">
    <location>
        <begin position="813"/>
        <end position="835"/>
    </location>
</feature>
<accession>A0A8D8RWD0</accession>
<feature type="compositionally biased region" description="Polar residues" evidence="1">
    <location>
        <begin position="690"/>
        <end position="700"/>
    </location>
</feature>
<sequence>MFRNRRIHCCYVIQLVLIELYLACASPLERRGEYNSNAKATRTVMMNIDGQNVPVELPVDEVPADLPRYIHSKPRDERLDDGSIVILPNQLPEAPSFPQARDGNLTSPPSPSPQPLPPPNPPPPLILPAPAPAPPAPAPAPPAPAPAPPAQAPAAQTPPAQTPPAQNPPALTPLVPASPAPAPQQPPAPSPVPPPPPAATTVRPVTTAHHNDTSNIVLAAWLPMFGMPFFTNNLFGPIFPIFTPHPQVIQYITSPPVYYMQVLQIVHSLVPASTIPFASIMDLSMAVTNIMRSNAESLSSLVVDEPDGPNLAPLVQNAYGDNGFRSNIGETLDIPTPNDVTTQIQNAVQTYAQPVPEEVQNELTNALSENMAELLKPLYQNIAYTRKLRLGDTGEQLERREYSFIQRRSPNDTVVVPVPVVNVTTPAVNTTLPPVSATLATPPAVITNTTTTAANPTPPAPPPPPAPDSTPTTPTVHIPTLPIPNGVIPTIHPNLVNTMNQVASAPAPAPPAPAPIQPIVINNHVDPSSKNISNMGAEVMNELLQAPTSALSSFPSLLSFIPNPFKIVYGFMNTIATCYPKIQLSILVGLSTAITQIVARVLEMIASFVGIFAAIGRKRRDISSGDLVPSSIDMDQVLKDLHKDIKEAVNTYVPDAPPNVKKELTSGLYQNSLETINEALIPMGEQIKNNSQNAETNNPLPESLQLSSNLASAPESPPPPNNIATAPDYQAPVEVPPQPSSPAQDANAENLRTNLFGFQTPDIVIKLDNNNNNDLSLGNTLTGVPDDLQKQVNQFANDLVQLPQDMLGLSNYDTFQQNNGRQNSKNQNDIFSWNK</sequence>
<reference evidence="3" key="1">
    <citation type="submission" date="2021-05" db="EMBL/GenBank/DDBJ databases">
        <authorList>
            <person name="Alioto T."/>
            <person name="Alioto T."/>
            <person name="Gomez Garrido J."/>
        </authorList>
    </citation>
    <scope>NUCLEOTIDE SEQUENCE</scope>
</reference>
<feature type="region of interest" description="Disordered" evidence="1">
    <location>
        <begin position="690"/>
        <end position="746"/>
    </location>
</feature>
<feature type="signal peptide" evidence="2">
    <location>
        <begin position="1"/>
        <end position="25"/>
    </location>
</feature>
<organism evidence="3">
    <name type="scientific">Cacopsylla melanoneura</name>
    <dbReference type="NCBI Taxonomy" id="428564"/>
    <lineage>
        <taxon>Eukaryota</taxon>
        <taxon>Metazoa</taxon>
        <taxon>Ecdysozoa</taxon>
        <taxon>Arthropoda</taxon>
        <taxon>Hexapoda</taxon>
        <taxon>Insecta</taxon>
        <taxon>Pterygota</taxon>
        <taxon>Neoptera</taxon>
        <taxon>Paraneoptera</taxon>
        <taxon>Hemiptera</taxon>
        <taxon>Sternorrhyncha</taxon>
        <taxon>Psylloidea</taxon>
        <taxon>Psyllidae</taxon>
        <taxon>Psyllinae</taxon>
        <taxon>Cacopsylla</taxon>
    </lineage>
</organism>
<feature type="region of interest" description="Disordered" evidence="1">
    <location>
        <begin position="92"/>
        <end position="203"/>
    </location>
</feature>
<evidence type="ECO:0000256" key="1">
    <source>
        <dbReference type="SAM" id="MobiDB-lite"/>
    </source>
</evidence>
<feature type="compositionally biased region" description="Pro residues" evidence="1">
    <location>
        <begin position="160"/>
        <end position="198"/>
    </location>
</feature>
<feature type="compositionally biased region" description="Pro residues" evidence="1">
    <location>
        <begin position="108"/>
        <end position="151"/>
    </location>
</feature>
<feature type="compositionally biased region" description="Pro residues" evidence="1">
    <location>
        <begin position="456"/>
        <end position="468"/>
    </location>
</feature>
<keyword evidence="2" id="KW-0732">Signal</keyword>